<sequence>MKALEEMNNVEKGYILAKLFSKNLKEISLFIQQETERFRTHEEYMRSIWADKTLITANFWFDLVENTERVLKQYNVMLQRNPRVFSDQLFDGYNAIFVSNSLIEYAETPECNHKLKQAIYLLFGEQKMIEVPLNDNSNGELVQ</sequence>
<dbReference type="Proteomes" id="UP001242368">
    <property type="component" value="Unassembled WGS sequence"/>
</dbReference>
<dbReference type="EMBL" id="JAUFQU010000001">
    <property type="protein sequence ID" value="MDN3706655.1"/>
    <property type="molecule type" value="Genomic_DNA"/>
</dbReference>
<protein>
    <submittedName>
        <fullName evidence="1">Uncharacterized protein</fullName>
    </submittedName>
</protein>
<organism evidence="1 2">
    <name type="scientific">Paenimyroides ceti</name>
    <dbReference type="NCBI Taxonomy" id="395087"/>
    <lineage>
        <taxon>Bacteria</taxon>
        <taxon>Pseudomonadati</taxon>
        <taxon>Bacteroidota</taxon>
        <taxon>Flavobacteriia</taxon>
        <taxon>Flavobacteriales</taxon>
        <taxon>Flavobacteriaceae</taxon>
        <taxon>Paenimyroides</taxon>
    </lineage>
</organism>
<dbReference type="RefSeq" id="WP_290362715.1">
    <property type="nucleotide sequence ID" value="NZ_JAUFQU010000001.1"/>
</dbReference>
<evidence type="ECO:0000313" key="1">
    <source>
        <dbReference type="EMBL" id="MDN3706655.1"/>
    </source>
</evidence>
<reference evidence="2" key="1">
    <citation type="journal article" date="2019" name="Int. J. Syst. Evol. Microbiol.">
        <title>The Global Catalogue of Microorganisms (GCM) 10K type strain sequencing project: providing services to taxonomists for standard genome sequencing and annotation.</title>
        <authorList>
            <consortium name="The Broad Institute Genomics Platform"/>
            <consortium name="The Broad Institute Genome Sequencing Center for Infectious Disease"/>
            <person name="Wu L."/>
            <person name="Ma J."/>
        </authorList>
    </citation>
    <scope>NUCLEOTIDE SEQUENCE [LARGE SCALE GENOMIC DNA]</scope>
    <source>
        <strain evidence="2">CECT 7184</strain>
    </source>
</reference>
<gene>
    <name evidence="1" type="ORF">QW060_05865</name>
</gene>
<evidence type="ECO:0000313" key="2">
    <source>
        <dbReference type="Proteomes" id="UP001242368"/>
    </source>
</evidence>
<proteinExistence type="predicted"/>
<comment type="caution">
    <text evidence="1">The sequence shown here is derived from an EMBL/GenBank/DDBJ whole genome shotgun (WGS) entry which is preliminary data.</text>
</comment>
<accession>A0ABT8CQM5</accession>
<keyword evidence="2" id="KW-1185">Reference proteome</keyword>
<name>A0ABT8CQM5_9FLAO</name>